<dbReference type="AlphaFoldDB" id="A0A2H1E724"/>
<protein>
    <recommendedName>
        <fullName evidence="3">Lipoprotein</fullName>
    </recommendedName>
</protein>
<keyword evidence="2" id="KW-1185">Reference proteome</keyword>
<name>A0A2H1E724_9FLAO</name>
<sequence length="117" mass="13642">MKYILLLTLASFIYACSSTEVKYFHGHIYSTNKQPLNNLKVVNQYDNSINSITDKNGYFKIPKEKKFKGRYLHIYNKGNKIDSIPIVSTHPERKPTYYFVNGRKDTLYITLPNNGNK</sequence>
<evidence type="ECO:0000313" key="1">
    <source>
        <dbReference type="EMBL" id="SFZ80569.1"/>
    </source>
</evidence>
<reference evidence="1 2" key="1">
    <citation type="submission" date="2016-11" db="EMBL/GenBank/DDBJ databases">
        <authorList>
            <person name="Jaros S."/>
            <person name="Januszkiewicz K."/>
            <person name="Wedrychowicz H."/>
        </authorList>
    </citation>
    <scope>NUCLEOTIDE SEQUENCE [LARGE SCALE GENOMIC DNA]</scope>
    <source>
        <strain evidence="1">NCIMB 2154T</strain>
    </source>
</reference>
<evidence type="ECO:0000313" key="2">
    <source>
        <dbReference type="Proteomes" id="UP000231564"/>
    </source>
</evidence>
<dbReference type="EMBL" id="LT634361">
    <property type="protein sequence ID" value="SFZ80569.1"/>
    <property type="molecule type" value="Genomic_DNA"/>
</dbReference>
<accession>A0A2H1E724</accession>
<evidence type="ECO:0008006" key="3">
    <source>
        <dbReference type="Google" id="ProtNLM"/>
    </source>
</evidence>
<gene>
    <name evidence="1" type="ORF">MARIT_0685</name>
</gene>
<organism evidence="1 2">
    <name type="scientific">Tenacibaculum maritimum NCIMB 2154</name>
    <dbReference type="NCBI Taxonomy" id="1349785"/>
    <lineage>
        <taxon>Bacteria</taxon>
        <taxon>Pseudomonadati</taxon>
        <taxon>Bacteroidota</taxon>
        <taxon>Flavobacteriia</taxon>
        <taxon>Flavobacteriales</taxon>
        <taxon>Flavobacteriaceae</taxon>
        <taxon>Tenacibaculum</taxon>
    </lineage>
</organism>
<proteinExistence type="predicted"/>
<dbReference type="RefSeq" id="WP_024742548.1">
    <property type="nucleotide sequence ID" value="NZ_BAUG01000106.1"/>
</dbReference>
<dbReference type="Proteomes" id="UP000231564">
    <property type="component" value="Chromosome MARIT"/>
</dbReference>
<dbReference type="KEGG" id="tmar:MARIT_0685"/>
<dbReference type="OrthoDB" id="603275at2"/>
<dbReference type="GeneID" id="47722269"/>
<dbReference type="PROSITE" id="PS51257">
    <property type="entry name" value="PROKAR_LIPOPROTEIN"/>
    <property type="match status" value="1"/>
</dbReference>